<feature type="domain" description="GPI inositol-deacylase winged helix" evidence="1">
    <location>
        <begin position="92"/>
        <end position="181"/>
    </location>
</feature>
<evidence type="ECO:0000313" key="2">
    <source>
        <dbReference type="EMBL" id="KAF7503600.1"/>
    </source>
</evidence>
<dbReference type="Proteomes" id="UP000606974">
    <property type="component" value="Unassembled WGS sequence"/>
</dbReference>
<organism evidence="2 3">
    <name type="scientific">Endocarpon pusillum</name>
    <dbReference type="NCBI Taxonomy" id="364733"/>
    <lineage>
        <taxon>Eukaryota</taxon>
        <taxon>Fungi</taxon>
        <taxon>Dikarya</taxon>
        <taxon>Ascomycota</taxon>
        <taxon>Pezizomycotina</taxon>
        <taxon>Eurotiomycetes</taxon>
        <taxon>Chaetothyriomycetidae</taxon>
        <taxon>Verrucariales</taxon>
        <taxon>Verrucariaceae</taxon>
        <taxon>Endocarpon</taxon>
    </lineage>
</organism>
<protein>
    <recommendedName>
        <fullName evidence="1">GPI inositol-deacylase winged helix domain-containing protein</fullName>
    </recommendedName>
</protein>
<dbReference type="EMBL" id="JAACFV010000170">
    <property type="protein sequence ID" value="KAF7503600.1"/>
    <property type="molecule type" value="Genomic_DNA"/>
</dbReference>
<comment type="caution">
    <text evidence="2">The sequence shown here is derived from an EMBL/GenBank/DDBJ whole genome shotgun (WGS) entry which is preliminary data.</text>
</comment>
<gene>
    <name evidence="2" type="ORF">GJ744_003583</name>
</gene>
<evidence type="ECO:0000259" key="1">
    <source>
        <dbReference type="Pfam" id="PF22939"/>
    </source>
</evidence>
<accession>A0A8H7AE85</accession>
<dbReference type="Pfam" id="PF22939">
    <property type="entry name" value="WHD_GPIID"/>
    <property type="match status" value="1"/>
</dbReference>
<sequence length="221" mass="25185">MIVRETIPQDSTKADIRLYLTTNINSIPALGPDKDEARESTMKTILDKSSECFLWARLVLQELRRVHTAAEVRQVLEDIPSDMDELYMRILNSMSTFPYGKRLTKAILTWTVCSARPLTAEELYYALQIDVNDNIDSVQRSIASSCGQLVYVDASSRVQMVHQTACDFLLRSDNKSEFAIDKKEGYKRLAMRKHNRQRALSFCVVCVQLAVESCRLGIIAR</sequence>
<proteinExistence type="predicted"/>
<dbReference type="AlphaFoldDB" id="A0A8H7AE85"/>
<dbReference type="PANTHER" id="PTHR10039">
    <property type="entry name" value="AMELOGENIN"/>
    <property type="match status" value="1"/>
</dbReference>
<dbReference type="PANTHER" id="PTHR10039:SF16">
    <property type="entry name" value="GPI INOSITOL-DEACYLASE"/>
    <property type="match status" value="1"/>
</dbReference>
<evidence type="ECO:0000313" key="3">
    <source>
        <dbReference type="Proteomes" id="UP000606974"/>
    </source>
</evidence>
<keyword evidence="3" id="KW-1185">Reference proteome</keyword>
<name>A0A8H7AE85_9EURO</name>
<dbReference type="OrthoDB" id="4349937at2759"/>
<dbReference type="InterPro" id="IPR054471">
    <property type="entry name" value="GPIID_WHD"/>
</dbReference>
<reference evidence="2" key="1">
    <citation type="submission" date="2020-02" db="EMBL/GenBank/DDBJ databases">
        <authorList>
            <person name="Palmer J.M."/>
        </authorList>
    </citation>
    <scope>NUCLEOTIDE SEQUENCE</scope>
    <source>
        <strain evidence="2">EPUS1.4</strain>
        <tissue evidence="2">Thallus</tissue>
    </source>
</reference>